<comment type="cofactor">
    <cofactor evidence="1">
        <name>Zn(2+)</name>
        <dbReference type="ChEBI" id="CHEBI:29105"/>
    </cofactor>
</comment>
<dbReference type="InterPro" id="IPR003960">
    <property type="entry name" value="ATPase_AAA_CS"/>
</dbReference>
<dbReference type="InterPro" id="IPR041569">
    <property type="entry name" value="AAA_lid_3"/>
</dbReference>
<evidence type="ECO:0000256" key="3">
    <source>
        <dbReference type="ARBA" id="ARBA00010044"/>
    </source>
</evidence>
<evidence type="ECO:0000256" key="7">
    <source>
        <dbReference type="ARBA" id="ARBA00022723"/>
    </source>
</evidence>
<dbReference type="PANTHER" id="PTHR23076">
    <property type="entry name" value="METALLOPROTEASE M41 FTSH"/>
    <property type="match status" value="1"/>
</dbReference>
<keyword evidence="7" id="KW-0479">Metal-binding</keyword>
<name>A0A2H6KAV4_9APIC</name>
<organism evidence="20 21">
    <name type="scientific">Babesia ovata</name>
    <dbReference type="NCBI Taxonomy" id="189622"/>
    <lineage>
        <taxon>Eukaryota</taxon>
        <taxon>Sar</taxon>
        <taxon>Alveolata</taxon>
        <taxon>Apicomplexa</taxon>
        <taxon>Aconoidasida</taxon>
        <taxon>Piroplasmida</taxon>
        <taxon>Babesiidae</taxon>
        <taxon>Babesia</taxon>
    </lineage>
</organism>
<dbReference type="InterPro" id="IPR005936">
    <property type="entry name" value="FtsH"/>
</dbReference>
<dbReference type="NCBIfam" id="TIGR01241">
    <property type="entry name" value="FtsH_fam"/>
    <property type="match status" value="1"/>
</dbReference>
<feature type="compositionally biased region" description="Pro residues" evidence="17">
    <location>
        <begin position="212"/>
        <end position="222"/>
    </location>
</feature>
<dbReference type="InterPro" id="IPR003593">
    <property type="entry name" value="AAA+_ATPase"/>
</dbReference>
<dbReference type="GO" id="GO:0016020">
    <property type="term" value="C:membrane"/>
    <property type="evidence" value="ECO:0007669"/>
    <property type="project" value="UniProtKB-SubCell"/>
</dbReference>
<dbReference type="Pfam" id="PF01434">
    <property type="entry name" value="Peptidase_M41"/>
    <property type="match status" value="1"/>
</dbReference>
<reference evidence="20 21" key="1">
    <citation type="journal article" date="2017" name="BMC Genomics">
        <title>Whole-genome assembly of Babesia ovata and comparative genomics between closely related pathogens.</title>
        <authorList>
            <person name="Yamagishi J."/>
            <person name="Asada M."/>
            <person name="Hakimi H."/>
            <person name="Tanaka T.Q."/>
            <person name="Sugimoto C."/>
            <person name="Kawazu S."/>
        </authorList>
    </citation>
    <scope>NUCLEOTIDE SEQUENCE [LARGE SCALE GENOMIC DNA]</scope>
    <source>
        <strain evidence="20 21">Miyake</strain>
    </source>
</reference>
<dbReference type="SUPFAM" id="SSF140990">
    <property type="entry name" value="FtsH protease domain-like"/>
    <property type="match status" value="1"/>
</dbReference>
<proteinExistence type="inferred from homology"/>
<dbReference type="CDD" id="cd19501">
    <property type="entry name" value="RecA-like_FtsH"/>
    <property type="match status" value="1"/>
</dbReference>
<keyword evidence="21" id="KW-1185">Reference proteome</keyword>
<dbReference type="GO" id="GO:0004222">
    <property type="term" value="F:metalloendopeptidase activity"/>
    <property type="evidence" value="ECO:0007669"/>
    <property type="project" value="InterPro"/>
</dbReference>
<evidence type="ECO:0000256" key="1">
    <source>
        <dbReference type="ARBA" id="ARBA00001947"/>
    </source>
</evidence>
<comment type="caution">
    <text evidence="20">The sequence shown here is derived from an EMBL/GenBank/DDBJ whole genome shotgun (WGS) entry which is preliminary data.</text>
</comment>
<evidence type="ECO:0000256" key="6">
    <source>
        <dbReference type="ARBA" id="ARBA00022692"/>
    </source>
</evidence>
<keyword evidence="14" id="KW-0482">Metalloprotease</keyword>
<dbReference type="EMBL" id="BDSA01000002">
    <property type="protein sequence ID" value="GBE60127.1"/>
    <property type="molecule type" value="Genomic_DNA"/>
</dbReference>
<accession>A0A2H6KAV4</accession>
<keyword evidence="8 16" id="KW-0547">Nucleotide-binding</keyword>
<dbReference type="SMART" id="SM00382">
    <property type="entry name" value="AAA"/>
    <property type="match status" value="1"/>
</dbReference>
<dbReference type="SUPFAM" id="SSF52540">
    <property type="entry name" value="P-loop containing nucleoside triphosphate hydrolases"/>
    <property type="match status" value="1"/>
</dbReference>
<keyword evidence="5" id="KW-0645">Protease</keyword>
<evidence type="ECO:0000256" key="9">
    <source>
        <dbReference type="ARBA" id="ARBA00022801"/>
    </source>
</evidence>
<dbReference type="Gene3D" id="1.10.8.60">
    <property type="match status" value="1"/>
</dbReference>
<dbReference type="HAMAP" id="MF_01458">
    <property type="entry name" value="FtsH"/>
    <property type="match status" value="1"/>
</dbReference>
<dbReference type="Pfam" id="PF17862">
    <property type="entry name" value="AAA_lid_3"/>
    <property type="match status" value="1"/>
</dbReference>
<sequence length="680" mass="74042">MDGSGLRRGALPGQLYNERAFDEQDAVTDDDDDKMSMSRPFFGPTASANRGSAPYGLATLISANGRDAPSLADDGSSPASFAENIGNTIASKWHLFRSTISGTIPSDTPKSDLAAHYVSDQSSSSLFGQAGGFVSFRSPSSLFGSTLSWLWRSSMMVLSVGQWLLLQVLGIAVGVILTGLIISAITGLLMGGDHDFGHVTPKERQEPKNTKAPPPPPPPSRPPVMLERVYFKDILGIDEAKEELTEVVKFIKHPKLYQDIGAKIPKGVLLVGPPGTGKTMLAKAVATEANIPFIYTSGPEFVEIFVGQGAQRVRNLFAKARKQAPCIVFVDEIDAIGAKRTSGSMSGQNREHDQTLNQLLVEMDGFNISTGITVLAATNRMEALDRALLRPGRFDRVVHIPLPSLDGREAILRRYLSDVKYDKEGVDIRALAKLTPGYSGADLKNLVNEAALICVRNGRTLVATEDLQEARDKVGMGSKRKTTQPELQRRMTAYHEAGHALVAYHLYPHTDPIHKATIIHRGSALGFVEQLPEGERHSYKLAQMKARLAVCMGGRIAEELVFGRQNVTSGASSDITAASELAYRMVTEWGMSPRLGPVNLRRIGGIQTPHGTRKLSHDTAQIVEKEVERLVDEAHHVASSIIRRHRDQLERIAERLLEEETLTGAQIDELIRGTKTASAA</sequence>
<dbReference type="VEuPathDB" id="PiroplasmaDB:BOVATA_016200"/>
<dbReference type="GO" id="GO:0046872">
    <property type="term" value="F:metal ion binding"/>
    <property type="evidence" value="ECO:0007669"/>
    <property type="project" value="UniProtKB-KW"/>
</dbReference>
<evidence type="ECO:0000256" key="18">
    <source>
        <dbReference type="SAM" id="Phobius"/>
    </source>
</evidence>
<evidence type="ECO:0000256" key="12">
    <source>
        <dbReference type="ARBA" id="ARBA00022946"/>
    </source>
</evidence>
<evidence type="ECO:0000256" key="8">
    <source>
        <dbReference type="ARBA" id="ARBA00022741"/>
    </source>
</evidence>
<dbReference type="AlphaFoldDB" id="A0A2H6KAV4"/>
<comment type="similarity">
    <text evidence="16">Belongs to the AAA ATPase family.</text>
</comment>
<keyword evidence="13 18" id="KW-1133">Transmembrane helix</keyword>
<keyword evidence="11 16" id="KW-0067">ATP-binding</keyword>
<dbReference type="InterPro" id="IPR037219">
    <property type="entry name" value="Peptidase_M41-like"/>
</dbReference>
<dbReference type="InterPro" id="IPR027417">
    <property type="entry name" value="P-loop_NTPase"/>
</dbReference>
<gene>
    <name evidence="20" type="ORF">BOVATA_016200</name>
</gene>
<keyword evidence="9" id="KW-0378">Hydrolase</keyword>
<dbReference type="FunFam" id="1.20.58.760:FF:000001">
    <property type="entry name" value="ATP-dependent zinc metalloprotease FtsH"/>
    <property type="match status" value="1"/>
</dbReference>
<dbReference type="InterPro" id="IPR000642">
    <property type="entry name" value="Peptidase_M41"/>
</dbReference>
<evidence type="ECO:0000256" key="14">
    <source>
        <dbReference type="ARBA" id="ARBA00023049"/>
    </source>
</evidence>
<keyword evidence="15 18" id="KW-0472">Membrane</keyword>
<feature type="region of interest" description="Disordered" evidence="17">
    <location>
        <begin position="1"/>
        <end position="36"/>
    </location>
</feature>
<dbReference type="FunFam" id="3.40.50.300:FF:000277">
    <property type="entry name" value="ATP-dependent zinc metalloprotease FtsH"/>
    <property type="match status" value="1"/>
</dbReference>
<evidence type="ECO:0000256" key="5">
    <source>
        <dbReference type="ARBA" id="ARBA00022670"/>
    </source>
</evidence>
<evidence type="ECO:0000256" key="17">
    <source>
        <dbReference type="SAM" id="MobiDB-lite"/>
    </source>
</evidence>
<dbReference type="Proteomes" id="UP000236319">
    <property type="component" value="Unassembled WGS sequence"/>
</dbReference>
<feature type="compositionally biased region" description="Acidic residues" evidence="17">
    <location>
        <begin position="23"/>
        <end position="33"/>
    </location>
</feature>
<feature type="region of interest" description="Disordered" evidence="17">
    <location>
        <begin position="196"/>
        <end position="223"/>
    </location>
</feature>
<dbReference type="GO" id="GO:0005524">
    <property type="term" value="F:ATP binding"/>
    <property type="evidence" value="ECO:0007669"/>
    <property type="project" value="UniProtKB-KW"/>
</dbReference>
<comment type="similarity">
    <text evidence="4">In the N-terminal section; belongs to the AAA ATPase family.</text>
</comment>
<dbReference type="RefSeq" id="XP_028866370.1">
    <property type="nucleotide sequence ID" value="XM_029010537.1"/>
</dbReference>
<dbReference type="FunFam" id="1.10.8.60:FF:000001">
    <property type="entry name" value="ATP-dependent zinc metalloprotease FtsH"/>
    <property type="match status" value="1"/>
</dbReference>
<feature type="transmembrane region" description="Helical" evidence="18">
    <location>
        <begin position="163"/>
        <end position="190"/>
    </location>
</feature>
<evidence type="ECO:0000259" key="19">
    <source>
        <dbReference type="SMART" id="SM00382"/>
    </source>
</evidence>
<evidence type="ECO:0000256" key="11">
    <source>
        <dbReference type="ARBA" id="ARBA00022840"/>
    </source>
</evidence>
<evidence type="ECO:0000256" key="10">
    <source>
        <dbReference type="ARBA" id="ARBA00022833"/>
    </source>
</evidence>
<dbReference type="GO" id="GO:0004176">
    <property type="term" value="F:ATP-dependent peptidase activity"/>
    <property type="evidence" value="ECO:0007669"/>
    <property type="project" value="InterPro"/>
</dbReference>
<dbReference type="GO" id="GO:0005739">
    <property type="term" value="C:mitochondrion"/>
    <property type="evidence" value="ECO:0007669"/>
    <property type="project" value="TreeGrafter"/>
</dbReference>
<feature type="compositionally biased region" description="Basic and acidic residues" evidence="17">
    <location>
        <begin position="196"/>
        <end position="209"/>
    </location>
</feature>
<feature type="domain" description="AAA+ ATPase" evidence="19">
    <location>
        <begin position="264"/>
        <end position="404"/>
    </location>
</feature>
<dbReference type="OrthoDB" id="1413014at2759"/>
<dbReference type="Pfam" id="PF00004">
    <property type="entry name" value="AAA"/>
    <property type="match status" value="1"/>
</dbReference>
<dbReference type="Gene3D" id="3.40.50.300">
    <property type="entry name" value="P-loop containing nucleotide triphosphate hydrolases"/>
    <property type="match status" value="1"/>
</dbReference>
<dbReference type="GO" id="GO:0016887">
    <property type="term" value="F:ATP hydrolysis activity"/>
    <property type="evidence" value="ECO:0007669"/>
    <property type="project" value="InterPro"/>
</dbReference>
<comment type="subcellular location">
    <subcellularLocation>
        <location evidence="2">Membrane</location>
        <topology evidence="2">Multi-pass membrane protein</topology>
    </subcellularLocation>
</comment>
<dbReference type="GO" id="GO:0006508">
    <property type="term" value="P:proteolysis"/>
    <property type="evidence" value="ECO:0007669"/>
    <property type="project" value="UniProtKB-KW"/>
</dbReference>
<dbReference type="Gene3D" id="1.20.58.760">
    <property type="entry name" value="Peptidase M41"/>
    <property type="match status" value="1"/>
</dbReference>
<evidence type="ECO:0000256" key="4">
    <source>
        <dbReference type="ARBA" id="ARBA00010550"/>
    </source>
</evidence>
<keyword evidence="10" id="KW-0862">Zinc</keyword>
<comment type="similarity">
    <text evidence="3">In the C-terminal section; belongs to the peptidase M41 family.</text>
</comment>
<evidence type="ECO:0000256" key="13">
    <source>
        <dbReference type="ARBA" id="ARBA00022989"/>
    </source>
</evidence>
<evidence type="ECO:0000313" key="20">
    <source>
        <dbReference type="EMBL" id="GBE60127.1"/>
    </source>
</evidence>
<protein>
    <recommendedName>
        <fullName evidence="19">AAA+ ATPase domain-containing protein</fullName>
    </recommendedName>
</protein>
<keyword evidence="6 18" id="KW-0812">Transmembrane</keyword>
<dbReference type="InterPro" id="IPR003959">
    <property type="entry name" value="ATPase_AAA_core"/>
</dbReference>
<evidence type="ECO:0000256" key="15">
    <source>
        <dbReference type="ARBA" id="ARBA00023136"/>
    </source>
</evidence>
<keyword evidence="12" id="KW-0809">Transit peptide</keyword>
<dbReference type="PROSITE" id="PS00674">
    <property type="entry name" value="AAA"/>
    <property type="match status" value="1"/>
</dbReference>
<evidence type="ECO:0000256" key="16">
    <source>
        <dbReference type="RuleBase" id="RU003651"/>
    </source>
</evidence>
<evidence type="ECO:0000313" key="21">
    <source>
        <dbReference type="Proteomes" id="UP000236319"/>
    </source>
</evidence>
<evidence type="ECO:0000256" key="2">
    <source>
        <dbReference type="ARBA" id="ARBA00004141"/>
    </source>
</evidence>
<dbReference type="GeneID" id="39873897"/>
<dbReference type="PANTHER" id="PTHR23076:SF97">
    <property type="entry name" value="ATP-DEPENDENT ZINC METALLOPROTEASE YME1L1"/>
    <property type="match status" value="1"/>
</dbReference>